<reference evidence="2" key="1">
    <citation type="journal article" date="2014" name="Front. Microbiol.">
        <title>High frequency of phylogenetically diverse reductive dehalogenase-homologous genes in deep subseafloor sedimentary metagenomes.</title>
        <authorList>
            <person name="Kawai M."/>
            <person name="Futagami T."/>
            <person name="Toyoda A."/>
            <person name="Takaki Y."/>
            <person name="Nishi S."/>
            <person name="Hori S."/>
            <person name="Arai W."/>
            <person name="Tsubouchi T."/>
            <person name="Morono Y."/>
            <person name="Uchiyama I."/>
            <person name="Ito T."/>
            <person name="Fujiyama A."/>
            <person name="Inagaki F."/>
            <person name="Takami H."/>
        </authorList>
    </citation>
    <scope>NUCLEOTIDE SEQUENCE</scope>
    <source>
        <strain evidence="2">Expedition CK06-06</strain>
    </source>
</reference>
<dbReference type="InterPro" id="IPR026363">
    <property type="entry name" value="CxxC-x17-CxxC_dom"/>
</dbReference>
<sequence length="55" mass="6432">MYREDRGGQHSGPPREMHKVTCAECGKETEVPFKPDGSRPVYCRDCYQSRKPKRF</sequence>
<proteinExistence type="predicted"/>
<gene>
    <name evidence="2" type="ORF">S01H4_35657</name>
</gene>
<dbReference type="EMBL" id="BART01018982">
    <property type="protein sequence ID" value="GAG80407.1"/>
    <property type="molecule type" value="Genomic_DNA"/>
</dbReference>
<dbReference type="AlphaFoldDB" id="X1BGU0"/>
<feature type="domain" description="CxxC-x17-CxxC" evidence="1">
    <location>
        <begin position="15"/>
        <end position="51"/>
    </location>
</feature>
<accession>X1BGU0</accession>
<evidence type="ECO:0000259" key="1">
    <source>
        <dbReference type="Pfam" id="PF23477"/>
    </source>
</evidence>
<dbReference type="NCBIfam" id="TIGR04272">
    <property type="entry name" value="cxxc_cxxc_Mbark"/>
    <property type="match status" value="1"/>
</dbReference>
<dbReference type="Pfam" id="PF23477">
    <property type="entry name" value="zf_Tbcl_2"/>
    <property type="match status" value="1"/>
</dbReference>
<name>X1BGU0_9ZZZZ</name>
<evidence type="ECO:0000313" key="2">
    <source>
        <dbReference type="EMBL" id="GAG80407.1"/>
    </source>
</evidence>
<protein>
    <recommendedName>
        <fullName evidence="1">CxxC-x17-CxxC domain-containing protein</fullName>
    </recommendedName>
</protein>
<organism evidence="2">
    <name type="scientific">marine sediment metagenome</name>
    <dbReference type="NCBI Taxonomy" id="412755"/>
    <lineage>
        <taxon>unclassified sequences</taxon>
        <taxon>metagenomes</taxon>
        <taxon>ecological metagenomes</taxon>
    </lineage>
</organism>
<comment type="caution">
    <text evidence="2">The sequence shown here is derived from an EMBL/GenBank/DDBJ whole genome shotgun (WGS) entry which is preliminary data.</text>
</comment>